<feature type="compositionally biased region" description="Low complexity" evidence="1">
    <location>
        <begin position="90"/>
        <end position="108"/>
    </location>
</feature>
<organism evidence="4">
    <name type="scientific">Rodentolepis nana</name>
    <name type="common">Dwarf tapeworm</name>
    <name type="synonym">Hymenolepis nana</name>
    <dbReference type="NCBI Taxonomy" id="102285"/>
    <lineage>
        <taxon>Eukaryota</taxon>
        <taxon>Metazoa</taxon>
        <taxon>Spiralia</taxon>
        <taxon>Lophotrochozoa</taxon>
        <taxon>Platyhelminthes</taxon>
        <taxon>Cestoda</taxon>
        <taxon>Eucestoda</taxon>
        <taxon>Cyclophyllidea</taxon>
        <taxon>Hymenolepididae</taxon>
        <taxon>Rodentolepis</taxon>
    </lineage>
</organism>
<reference evidence="4" key="1">
    <citation type="submission" date="2017-02" db="UniProtKB">
        <authorList>
            <consortium name="WormBaseParasite"/>
        </authorList>
    </citation>
    <scope>IDENTIFICATION</scope>
</reference>
<dbReference type="EMBL" id="UZAE01012091">
    <property type="protein sequence ID" value="VDO03487.1"/>
    <property type="molecule type" value="Genomic_DNA"/>
</dbReference>
<dbReference type="AlphaFoldDB" id="A0A0R3TKD7"/>
<sequence>MDVGSDALERFQQTIEGALLRAEICLESSDILLNDQSPKMLTKLAEIRGLNRELSKRLFKTPSEIRNRYSGTAHSLPLNAQNIANKYQKTSKMSENEMSSSSPSSRTSSLSQFLATSLSFNLSFESDESIPAAEHPTNET</sequence>
<gene>
    <name evidence="2" type="ORF">HNAJ_LOCUS7627</name>
</gene>
<dbReference type="WBParaSite" id="HNAJ_0000763101-mRNA-1">
    <property type="protein sequence ID" value="HNAJ_0000763101-mRNA-1"/>
    <property type="gene ID" value="HNAJ_0000763101"/>
</dbReference>
<name>A0A0R3TKD7_RODNA</name>
<evidence type="ECO:0000256" key="1">
    <source>
        <dbReference type="SAM" id="MobiDB-lite"/>
    </source>
</evidence>
<protein>
    <submittedName>
        <fullName evidence="4">Ras-GEF domain-containing protein</fullName>
    </submittedName>
</protein>
<evidence type="ECO:0000313" key="3">
    <source>
        <dbReference type="Proteomes" id="UP000278807"/>
    </source>
</evidence>
<evidence type="ECO:0000313" key="4">
    <source>
        <dbReference type="WBParaSite" id="HNAJ_0000763101-mRNA-1"/>
    </source>
</evidence>
<evidence type="ECO:0000313" key="2">
    <source>
        <dbReference type="EMBL" id="VDO03487.1"/>
    </source>
</evidence>
<dbReference type="Proteomes" id="UP000278807">
    <property type="component" value="Unassembled WGS sequence"/>
</dbReference>
<accession>A0A0R3TKD7</accession>
<reference evidence="2 3" key="2">
    <citation type="submission" date="2018-11" db="EMBL/GenBank/DDBJ databases">
        <authorList>
            <consortium name="Pathogen Informatics"/>
        </authorList>
    </citation>
    <scope>NUCLEOTIDE SEQUENCE [LARGE SCALE GENOMIC DNA]</scope>
</reference>
<proteinExistence type="predicted"/>
<feature type="region of interest" description="Disordered" evidence="1">
    <location>
        <begin position="85"/>
        <end position="108"/>
    </location>
</feature>
<keyword evidence="3" id="KW-1185">Reference proteome</keyword>